<gene>
    <name evidence="3" type="ORF">BCR15_12770</name>
</gene>
<accession>A0A1C0ARB8</accession>
<reference evidence="4" key="1">
    <citation type="submission" date="2016-07" db="EMBL/GenBank/DDBJ databases">
        <authorList>
            <person name="Florea S."/>
            <person name="Webb J.S."/>
            <person name="Jaromczyk J."/>
            <person name="Schardl C.L."/>
        </authorList>
    </citation>
    <scope>NUCLEOTIDE SEQUENCE [LARGE SCALE GENOMIC DNA]</scope>
    <source>
        <strain evidence="4">IPBSL-7</strain>
    </source>
</reference>
<dbReference type="Proteomes" id="UP000093501">
    <property type="component" value="Unassembled WGS sequence"/>
</dbReference>
<keyword evidence="4" id="KW-1185">Reference proteome</keyword>
<evidence type="ECO:0000256" key="1">
    <source>
        <dbReference type="SAM" id="Phobius"/>
    </source>
</evidence>
<comment type="caution">
    <text evidence="3">The sequence shown here is derived from an EMBL/GenBank/DDBJ whole genome shotgun (WGS) entry which is preliminary data.</text>
</comment>
<feature type="domain" description="Beta-lactamase-related" evidence="2">
    <location>
        <begin position="54"/>
        <end position="376"/>
    </location>
</feature>
<name>A0A1C0ARB8_9ACTN</name>
<dbReference type="Pfam" id="PF00144">
    <property type="entry name" value="Beta-lactamase"/>
    <property type="match status" value="1"/>
</dbReference>
<feature type="transmembrane region" description="Helical" evidence="1">
    <location>
        <begin position="439"/>
        <end position="457"/>
    </location>
</feature>
<keyword evidence="1" id="KW-1133">Transmembrane helix</keyword>
<sequence>MRVADGLVRLARWSLVTVAAVLGIIVAAAGLGQRAPQPPPAASGSWATPEELGDFIAQRSADLRLAGVAVVVVRDGDVYEESYLRTAGAGRPVTADTPFVLGSTSKQFTGLAVQRLIADGRLALDTTVAEVLPDVEADGDVGHMSVRQLLTHTSGLTTTTGLEQWGWMPGRSPSIADNAHALTSAAAGAQGSYEYSNSNYDLLGAIVEEVTAQPFAAAVEELVLGPLRLAQTTAGPDSATLDDVAVGYHSWLEVVTVPTPCPCTPGAVPSAFMVSTAADLTQLLRAHMGSVPTELPDEVLATAREPLTTIDPYSQYGSGWVVRPLWEQLVSVGDPVDGADLPSCVEHLGSTYRSQSYLMACPSLGFGIAALTNTGAGIDTTRWSRFQTDLTHLALGTPTPAPGFNPVESNAPVIIPGLLLAQALSLLPLTAARSGTWRVALALGGAIVGPVLWWGYAPTRLGPRLPVASLWAQAPELGIATLVSTALALVAAALAATWAASRRHGPARRN</sequence>
<dbReference type="AlphaFoldDB" id="A0A1C0ARB8"/>
<dbReference type="RefSeq" id="WP_068749926.1">
    <property type="nucleotide sequence ID" value="NZ_MBQD01000004.1"/>
</dbReference>
<dbReference type="InterPro" id="IPR012338">
    <property type="entry name" value="Beta-lactam/transpept-like"/>
</dbReference>
<protein>
    <recommendedName>
        <fullName evidence="2">Beta-lactamase-related domain-containing protein</fullName>
    </recommendedName>
</protein>
<dbReference type="PANTHER" id="PTHR46825">
    <property type="entry name" value="D-ALANYL-D-ALANINE-CARBOXYPEPTIDASE/ENDOPEPTIDASE AMPH"/>
    <property type="match status" value="1"/>
</dbReference>
<feature type="transmembrane region" description="Helical" evidence="1">
    <location>
        <begin position="413"/>
        <end position="432"/>
    </location>
</feature>
<dbReference type="Gene3D" id="3.40.710.10">
    <property type="entry name" value="DD-peptidase/beta-lactamase superfamily"/>
    <property type="match status" value="1"/>
</dbReference>
<proteinExistence type="predicted"/>
<evidence type="ECO:0000313" key="3">
    <source>
        <dbReference type="EMBL" id="OCL36948.1"/>
    </source>
</evidence>
<keyword evidence="1" id="KW-0812">Transmembrane</keyword>
<evidence type="ECO:0000313" key="4">
    <source>
        <dbReference type="Proteomes" id="UP000093501"/>
    </source>
</evidence>
<keyword evidence="1" id="KW-0472">Membrane</keyword>
<dbReference type="SUPFAM" id="SSF56601">
    <property type="entry name" value="beta-lactamase/transpeptidase-like"/>
    <property type="match status" value="1"/>
</dbReference>
<dbReference type="InterPro" id="IPR050491">
    <property type="entry name" value="AmpC-like"/>
</dbReference>
<organism evidence="3 4">
    <name type="scientific">Tessaracoccus lapidicaptus</name>
    <dbReference type="NCBI Taxonomy" id="1427523"/>
    <lineage>
        <taxon>Bacteria</taxon>
        <taxon>Bacillati</taxon>
        <taxon>Actinomycetota</taxon>
        <taxon>Actinomycetes</taxon>
        <taxon>Propionibacteriales</taxon>
        <taxon>Propionibacteriaceae</taxon>
        <taxon>Tessaracoccus</taxon>
    </lineage>
</organism>
<dbReference type="PANTHER" id="PTHR46825:SF8">
    <property type="entry name" value="BETA-LACTAMASE-RELATED"/>
    <property type="match status" value="1"/>
</dbReference>
<evidence type="ECO:0000259" key="2">
    <source>
        <dbReference type="Pfam" id="PF00144"/>
    </source>
</evidence>
<dbReference type="EMBL" id="MBQD01000004">
    <property type="protein sequence ID" value="OCL36948.1"/>
    <property type="molecule type" value="Genomic_DNA"/>
</dbReference>
<dbReference type="InterPro" id="IPR001466">
    <property type="entry name" value="Beta-lactam-related"/>
</dbReference>
<feature type="transmembrane region" description="Helical" evidence="1">
    <location>
        <begin position="477"/>
        <end position="500"/>
    </location>
</feature>